<dbReference type="InterPro" id="IPR005119">
    <property type="entry name" value="LysR_subst-bd"/>
</dbReference>
<accession>A0ABY8G9N4</accession>
<dbReference type="SUPFAM" id="SSF46785">
    <property type="entry name" value="Winged helix' DNA-binding domain"/>
    <property type="match status" value="1"/>
</dbReference>
<keyword evidence="7" id="KW-1185">Reference proteome</keyword>
<dbReference type="Gene3D" id="1.10.10.10">
    <property type="entry name" value="Winged helix-like DNA-binding domain superfamily/Winged helix DNA-binding domain"/>
    <property type="match status" value="1"/>
</dbReference>
<dbReference type="Proteomes" id="UP001219630">
    <property type="component" value="Chromosome"/>
</dbReference>
<dbReference type="Pfam" id="PF03466">
    <property type="entry name" value="LysR_substrate"/>
    <property type="match status" value="1"/>
</dbReference>
<name>A0ABY8G9N4_9GAMM</name>
<dbReference type="InterPro" id="IPR036388">
    <property type="entry name" value="WH-like_DNA-bd_sf"/>
</dbReference>
<proteinExistence type="inferred from homology"/>
<dbReference type="InterPro" id="IPR000847">
    <property type="entry name" value="LysR_HTH_N"/>
</dbReference>
<evidence type="ECO:0000256" key="2">
    <source>
        <dbReference type="ARBA" id="ARBA00023015"/>
    </source>
</evidence>
<gene>
    <name evidence="6" type="ORF">O1Q98_05100</name>
</gene>
<dbReference type="Pfam" id="PF00126">
    <property type="entry name" value="HTH_1"/>
    <property type="match status" value="1"/>
</dbReference>
<reference evidence="6 7" key="1">
    <citation type="submission" date="2022-12" db="EMBL/GenBank/DDBJ databases">
        <title>Complete genome sequencing of Dickeya lacustris type strain LMG30899.</title>
        <authorList>
            <person name="Dobhal S."/>
            <person name="Arizala D."/>
            <person name="Arif M."/>
        </authorList>
    </citation>
    <scope>NUCLEOTIDE SEQUENCE [LARGE SCALE GENOMIC DNA]</scope>
    <source>
        <strain evidence="6 7">LMG30899</strain>
    </source>
</reference>
<dbReference type="PROSITE" id="PS50931">
    <property type="entry name" value="HTH_LYSR"/>
    <property type="match status" value="1"/>
</dbReference>
<dbReference type="SUPFAM" id="SSF53850">
    <property type="entry name" value="Periplasmic binding protein-like II"/>
    <property type="match status" value="1"/>
</dbReference>
<dbReference type="CDD" id="cd08464">
    <property type="entry name" value="PBP2_DntR_like_2"/>
    <property type="match status" value="1"/>
</dbReference>
<dbReference type="PANTHER" id="PTHR30118:SF15">
    <property type="entry name" value="TRANSCRIPTIONAL REGULATORY PROTEIN"/>
    <property type="match status" value="1"/>
</dbReference>
<dbReference type="EMBL" id="CP114280">
    <property type="protein sequence ID" value="WFN56655.1"/>
    <property type="molecule type" value="Genomic_DNA"/>
</dbReference>
<evidence type="ECO:0000313" key="6">
    <source>
        <dbReference type="EMBL" id="WFN56655.1"/>
    </source>
</evidence>
<dbReference type="InterPro" id="IPR036390">
    <property type="entry name" value="WH_DNA-bd_sf"/>
</dbReference>
<evidence type="ECO:0000313" key="7">
    <source>
        <dbReference type="Proteomes" id="UP001219630"/>
    </source>
</evidence>
<organism evidence="6 7">
    <name type="scientific">Dickeya lacustris</name>
    <dbReference type="NCBI Taxonomy" id="2259638"/>
    <lineage>
        <taxon>Bacteria</taxon>
        <taxon>Pseudomonadati</taxon>
        <taxon>Pseudomonadota</taxon>
        <taxon>Gammaproteobacteria</taxon>
        <taxon>Enterobacterales</taxon>
        <taxon>Pectobacteriaceae</taxon>
        <taxon>Dickeya</taxon>
    </lineage>
</organism>
<evidence type="ECO:0000259" key="5">
    <source>
        <dbReference type="PROSITE" id="PS50931"/>
    </source>
</evidence>
<dbReference type="Gene3D" id="3.40.190.10">
    <property type="entry name" value="Periplasmic binding protein-like II"/>
    <property type="match status" value="2"/>
</dbReference>
<dbReference type="PANTHER" id="PTHR30118">
    <property type="entry name" value="HTH-TYPE TRANSCRIPTIONAL REGULATOR LEUO-RELATED"/>
    <property type="match status" value="1"/>
</dbReference>
<evidence type="ECO:0000256" key="3">
    <source>
        <dbReference type="ARBA" id="ARBA00023125"/>
    </source>
</evidence>
<keyword evidence="2" id="KW-0805">Transcription regulation</keyword>
<dbReference type="RefSeq" id="WP_125258113.1">
    <property type="nucleotide sequence ID" value="NZ_CP114280.1"/>
</dbReference>
<comment type="similarity">
    <text evidence="1">Belongs to the LysR transcriptional regulatory family.</text>
</comment>
<keyword evidence="4" id="KW-0804">Transcription</keyword>
<evidence type="ECO:0000256" key="4">
    <source>
        <dbReference type="ARBA" id="ARBA00023163"/>
    </source>
</evidence>
<evidence type="ECO:0000256" key="1">
    <source>
        <dbReference type="ARBA" id="ARBA00009437"/>
    </source>
</evidence>
<keyword evidence="3" id="KW-0238">DNA-binding</keyword>
<dbReference type="InterPro" id="IPR050389">
    <property type="entry name" value="LysR-type_TF"/>
</dbReference>
<protein>
    <submittedName>
        <fullName evidence="6">LysR family transcriptional regulator</fullName>
    </submittedName>
</protein>
<sequence>MNNMNIKDIDLNLLKVFEALHEEGGASRASLRLGLTQSAVSAALRRLRVVYQDPLFQRTGRGLMPTRRANELKPLISEALNRCRQSLAIITSNTAYHDRTVTIGLSDDYEIAIGRDLMERVATQAPGMRLIFRQTHSQIAGEMLMSRTLDLAIASGGFSSRTLGRHVLGTGSYACLIAPSPGRPAISALSFDEYVGRKHLLISSGGVTGIVDEVLTVVGQERHFAASTTHFAAVPFLLKGEDMVATLPTHAAHAIEQFGSLRVIPCPLALPSYSVELGWRTDALRDPAVALLKQCVLETFASLNWLNREPR</sequence>
<feature type="domain" description="HTH lysR-type" evidence="5">
    <location>
        <begin position="9"/>
        <end position="66"/>
    </location>
</feature>